<dbReference type="Proteomes" id="UP000334990">
    <property type="component" value="Unassembled WGS sequence"/>
</dbReference>
<protein>
    <submittedName>
        <fullName evidence="2">Uncharacterized protein</fullName>
    </submittedName>
</protein>
<keyword evidence="3" id="KW-1185">Reference proteome</keyword>
<accession>A0A5M3WEG0</accession>
<evidence type="ECO:0000313" key="2">
    <source>
        <dbReference type="EMBL" id="GES05461.1"/>
    </source>
</evidence>
<evidence type="ECO:0000313" key="3">
    <source>
        <dbReference type="Proteomes" id="UP000334990"/>
    </source>
</evidence>
<dbReference type="AlphaFoldDB" id="A0A5M3WEG0"/>
<comment type="caution">
    <text evidence="2">The sequence shown here is derived from an EMBL/GenBank/DDBJ whole genome shotgun (WGS) entry which is preliminary data.</text>
</comment>
<dbReference type="EMBL" id="BLAD01000101">
    <property type="protein sequence ID" value="GES05461.1"/>
    <property type="molecule type" value="Genomic_DNA"/>
</dbReference>
<proteinExistence type="predicted"/>
<organism evidence="2 3">
    <name type="scientific">Acrocarpospora corrugata</name>
    <dbReference type="NCBI Taxonomy" id="35763"/>
    <lineage>
        <taxon>Bacteria</taxon>
        <taxon>Bacillati</taxon>
        <taxon>Actinomycetota</taxon>
        <taxon>Actinomycetes</taxon>
        <taxon>Streptosporangiales</taxon>
        <taxon>Streptosporangiaceae</taxon>
        <taxon>Acrocarpospora</taxon>
    </lineage>
</organism>
<name>A0A5M3WEG0_9ACTN</name>
<gene>
    <name evidence="2" type="ORF">Acor_75290</name>
</gene>
<reference evidence="2 3" key="1">
    <citation type="submission" date="2019-10" db="EMBL/GenBank/DDBJ databases">
        <title>Whole genome shotgun sequence of Acrocarpospora corrugata NBRC 13972.</title>
        <authorList>
            <person name="Ichikawa N."/>
            <person name="Kimura A."/>
            <person name="Kitahashi Y."/>
            <person name="Komaki H."/>
            <person name="Oguchi A."/>
        </authorList>
    </citation>
    <scope>NUCLEOTIDE SEQUENCE [LARGE SCALE GENOMIC DNA]</scope>
    <source>
        <strain evidence="2 3">NBRC 13972</strain>
    </source>
</reference>
<feature type="region of interest" description="Disordered" evidence="1">
    <location>
        <begin position="1"/>
        <end position="26"/>
    </location>
</feature>
<evidence type="ECO:0000256" key="1">
    <source>
        <dbReference type="SAM" id="MobiDB-lite"/>
    </source>
</evidence>
<sequence>MAKDLGDQDQVSLAADQGSGERVAQDVRGGGIVQTGRLGDLGDDAAGRACTQALAIDIQKQGPVTVGLGPVGTLIKPYL</sequence>